<dbReference type="OrthoDB" id="9803668at2"/>
<proteinExistence type="predicted"/>
<evidence type="ECO:0000259" key="2">
    <source>
        <dbReference type="Pfam" id="PF02272"/>
    </source>
</evidence>
<evidence type="ECO:0000313" key="4">
    <source>
        <dbReference type="Proteomes" id="UP000070427"/>
    </source>
</evidence>
<feature type="domain" description="DDH" evidence="1">
    <location>
        <begin position="16"/>
        <end position="156"/>
    </location>
</feature>
<feature type="domain" description="DHHA1" evidence="2">
    <location>
        <begin position="225"/>
        <end position="319"/>
    </location>
</feature>
<organism evidence="3 4">
    <name type="scientific">Fervidicola ferrireducens</name>
    <dbReference type="NCBI Taxonomy" id="520764"/>
    <lineage>
        <taxon>Bacteria</taxon>
        <taxon>Bacillati</taxon>
        <taxon>Bacillota</taxon>
        <taxon>Clostridia</taxon>
        <taxon>Thermosediminibacterales</taxon>
        <taxon>Thermosediminibacteraceae</taxon>
        <taxon>Fervidicola</taxon>
    </lineage>
</organism>
<dbReference type="Proteomes" id="UP000070427">
    <property type="component" value="Unassembled WGS sequence"/>
</dbReference>
<dbReference type="EC" id="3.1.-.-" evidence="3"/>
<dbReference type="InterPro" id="IPR051319">
    <property type="entry name" value="Oligoribo/pAp-PDE_c-di-AMP_PDE"/>
</dbReference>
<gene>
    <name evidence="3" type="primary">nrnA_1</name>
    <name evidence="3" type="ORF">AN618_14050</name>
</gene>
<keyword evidence="3" id="KW-0378">Hydrolase</keyword>
<dbReference type="Gene3D" id="3.90.1640.10">
    <property type="entry name" value="inorganic pyrophosphatase (n-terminal core)"/>
    <property type="match status" value="1"/>
</dbReference>
<dbReference type="SUPFAM" id="SSF64182">
    <property type="entry name" value="DHH phosphoesterases"/>
    <property type="match status" value="1"/>
</dbReference>
<dbReference type="GO" id="GO:0016787">
    <property type="term" value="F:hydrolase activity"/>
    <property type="evidence" value="ECO:0007669"/>
    <property type="project" value="UniProtKB-KW"/>
</dbReference>
<comment type="caution">
    <text evidence="3">The sequence shown here is derived from an EMBL/GenBank/DDBJ whole genome shotgun (WGS) entry which is preliminary data.</text>
</comment>
<dbReference type="PATRIC" id="fig|520764.3.peg.1465"/>
<dbReference type="Pfam" id="PF01368">
    <property type="entry name" value="DHH"/>
    <property type="match status" value="1"/>
</dbReference>
<dbReference type="PANTHER" id="PTHR47618:SF1">
    <property type="entry name" value="BIFUNCTIONAL OLIGORIBONUCLEASE AND PAP PHOSPHATASE NRNA"/>
    <property type="match status" value="1"/>
</dbReference>
<keyword evidence="4" id="KW-1185">Reference proteome</keyword>
<dbReference type="InParanoid" id="A0A140L8P7"/>
<name>A0A140L8P7_9FIRM</name>
<dbReference type="STRING" id="520764.AN618_14050"/>
<accession>A0A140L8P7</accession>
<protein>
    <submittedName>
        <fullName evidence="3">Bifunctional oligoribonuclease and PAP phosphatase NrnA</fullName>
        <ecNumber evidence="3">3.1.-.-</ecNumber>
    </submittedName>
</protein>
<dbReference type="PANTHER" id="PTHR47618">
    <property type="entry name" value="BIFUNCTIONAL OLIGORIBONUCLEASE AND PAP PHOSPHATASE NRNA"/>
    <property type="match status" value="1"/>
</dbReference>
<dbReference type="InterPro" id="IPR001667">
    <property type="entry name" value="DDH_dom"/>
</dbReference>
<dbReference type="FunCoup" id="A0A140L8P7">
    <property type="interactions" value="80"/>
</dbReference>
<dbReference type="GO" id="GO:0003676">
    <property type="term" value="F:nucleic acid binding"/>
    <property type="evidence" value="ECO:0007669"/>
    <property type="project" value="InterPro"/>
</dbReference>
<dbReference type="RefSeq" id="WP_066353453.1">
    <property type="nucleotide sequence ID" value="NZ_LOED01000015.1"/>
</dbReference>
<dbReference type="Gene3D" id="3.10.310.30">
    <property type="match status" value="1"/>
</dbReference>
<dbReference type="InterPro" id="IPR003156">
    <property type="entry name" value="DHHA1_dom"/>
</dbReference>
<dbReference type="AlphaFoldDB" id="A0A140L8P7"/>
<dbReference type="EMBL" id="LOED01000015">
    <property type="protein sequence ID" value="KXG76922.1"/>
    <property type="molecule type" value="Genomic_DNA"/>
</dbReference>
<dbReference type="InterPro" id="IPR038763">
    <property type="entry name" value="DHH_sf"/>
</dbReference>
<dbReference type="Pfam" id="PF02272">
    <property type="entry name" value="DHHA1"/>
    <property type="match status" value="1"/>
</dbReference>
<evidence type="ECO:0000313" key="3">
    <source>
        <dbReference type="EMBL" id="KXG76922.1"/>
    </source>
</evidence>
<evidence type="ECO:0000259" key="1">
    <source>
        <dbReference type="Pfam" id="PF01368"/>
    </source>
</evidence>
<reference evidence="3 4" key="1">
    <citation type="submission" date="2015-12" db="EMBL/GenBank/DDBJ databases">
        <title>Draft genome sequnece of Fervidicola ferrireducens strain Y170.</title>
        <authorList>
            <person name="Patel B.K."/>
        </authorList>
    </citation>
    <scope>NUCLEOTIDE SEQUENCE [LARGE SCALE GENOMIC DNA]</scope>
    <source>
        <strain evidence="3 4">Y170</strain>
    </source>
</reference>
<sequence length="330" mass="36678">MDFPRLADVIFKHNSFIVTSHIAPDGDAVGSVLALTTVLEKLGKNVVPIINDVVPAKYNFLPHSEKLRPYIPEKDRAEVMICLDSGDVERLDFKKDLRSICELIVNLDHHKSNSLYGDINIIDDKSSAVGEMVYYLVKTLNVPIDIDIATCIYTAIITDTGSIKYSNTTPSCLKILSEMVEIGVRPDFISREVFEKKSYASILLLKEVLGTLKLSEGGKIAYMELTRDMLKKVGAKEEDADGFINFAREIESVEVAVLFREQDNLKVKVGLRSNVWVDVSKIAEEFGGGGHARAAGCTLEGPLEKAKNVFLSALKEYMQTSKRDRGERSN</sequence>